<evidence type="ECO:0000256" key="3">
    <source>
        <dbReference type="PIRSR" id="PIRSR613078-2"/>
    </source>
</evidence>
<protein>
    <submittedName>
        <fullName evidence="4">Uncharacterized protein</fullName>
    </submittedName>
</protein>
<accession>K0RFD1</accession>
<comment type="caution">
    <text evidence="4">The sequence shown here is derived from an EMBL/GenBank/DDBJ whole genome shotgun (WGS) entry which is preliminary data.</text>
</comment>
<dbReference type="GO" id="GO:0045820">
    <property type="term" value="P:negative regulation of glycolytic process"/>
    <property type="evidence" value="ECO:0007669"/>
    <property type="project" value="TreeGrafter"/>
</dbReference>
<keyword evidence="5" id="KW-1185">Reference proteome</keyword>
<dbReference type="Pfam" id="PF00300">
    <property type="entry name" value="His_Phos_1"/>
    <property type="match status" value="1"/>
</dbReference>
<dbReference type="InterPro" id="IPR001345">
    <property type="entry name" value="PG/BPGM_mutase_AS"/>
</dbReference>
<gene>
    <name evidence="4" type="ORF">THAOC_36160</name>
</gene>
<feature type="binding site" evidence="3">
    <location>
        <position position="128"/>
    </location>
    <ligand>
        <name>substrate</name>
    </ligand>
</feature>
<dbReference type="GO" id="GO:0043456">
    <property type="term" value="P:regulation of pentose-phosphate shunt"/>
    <property type="evidence" value="ECO:0007669"/>
    <property type="project" value="TreeGrafter"/>
</dbReference>
<organism evidence="4 5">
    <name type="scientific">Thalassiosira oceanica</name>
    <name type="common">Marine diatom</name>
    <dbReference type="NCBI Taxonomy" id="159749"/>
    <lineage>
        <taxon>Eukaryota</taxon>
        <taxon>Sar</taxon>
        <taxon>Stramenopiles</taxon>
        <taxon>Ochrophyta</taxon>
        <taxon>Bacillariophyta</taxon>
        <taxon>Coscinodiscophyceae</taxon>
        <taxon>Thalassiosirophycidae</taxon>
        <taxon>Thalassiosirales</taxon>
        <taxon>Thalassiosiraceae</taxon>
        <taxon>Thalassiosira</taxon>
    </lineage>
</organism>
<dbReference type="OrthoDB" id="354304at2759"/>
<dbReference type="InterPro" id="IPR013078">
    <property type="entry name" value="His_Pase_superF_clade-1"/>
</dbReference>
<dbReference type="SUPFAM" id="SSF53254">
    <property type="entry name" value="Phosphoglycerate mutase-like"/>
    <property type="match status" value="1"/>
</dbReference>
<evidence type="ECO:0000313" key="4">
    <source>
        <dbReference type="EMBL" id="EJK45232.1"/>
    </source>
</evidence>
<feature type="active site" description="Tele-phosphohistidine intermediate" evidence="2">
    <location>
        <position position="34"/>
    </location>
</feature>
<dbReference type="CDD" id="cd07067">
    <property type="entry name" value="HP_PGM_like"/>
    <property type="match status" value="1"/>
</dbReference>
<dbReference type="GO" id="GO:0005829">
    <property type="term" value="C:cytosol"/>
    <property type="evidence" value="ECO:0007669"/>
    <property type="project" value="TreeGrafter"/>
</dbReference>
<dbReference type="PANTHER" id="PTHR46517:SF1">
    <property type="entry name" value="FRUCTOSE-2,6-BISPHOSPHATASE TIGAR"/>
    <property type="match status" value="1"/>
</dbReference>
<dbReference type="PROSITE" id="PS00175">
    <property type="entry name" value="PG_MUTASE"/>
    <property type="match status" value="1"/>
</dbReference>
<evidence type="ECO:0000256" key="1">
    <source>
        <dbReference type="ARBA" id="ARBA00022801"/>
    </source>
</evidence>
<dbReference type="PANTHER" id="PTHR46517">
    <property type="entry name" value="FRUCTOSE-2,6-BISPHOSPHATASE TIGAR"/>
    <property type="match status" value="1"/>
</dbReference>
<feature type="active site" description="Proton donor/acceptor" evidence="2">
    <location>
        <position position="117"/>
    </location>
</feature>
<dbReference type="InterPro" id="IPR051695">
    <property type="entry name" value="Phosphoglycerate_Mutase"/>
</dbReference>
<dbReference type="OMA" id="FRENCSF"/>
<dbReference type="AlphaFoldDB" id="K0RFD1"/>
<dbReference type="SMART" id="SM00855">
    <property type="entry name" value="PGAM"/>
    <property type="match status" value="1"/>
</dbReference>
<dbReference type="EMBL" id="AGNL01048668">
    <property type="protein sequence ID" value="EJK45232.1"/>
    <property type="molecule type" value="Genomic_DNA"/>
</dbReference>
<dbReference type="Proteomes" id="UP000266841">
    <property type="component" value="Unassembled WGS sequence"/>
</dbReference>
<dbReference type="GO" id="GO:0004331">
    <property type="term" value="F:fructose-2,6-bisphosphate 2-phosphatase activity"/>
    <property type="evidence" value="ECO:0007669"/>
    <property type="project" value="TreeGrafter"/>
</dbReference>
<evidence type="ECO:0000256" key="2">
    <source>
        <dbReference type="PIRSR" id="PIRSR613078-1"/>
    </source>
</evidence>
<sequence>MSSQSAGSALLNNSNDAIDDAAVPFVVRLHLIRHGETEANVNEIVLGQGDSPLTDDGLALAVRASQSDNFTRGFWRYYCSDLKRAHRSAKLVLGMEDVGGNELNSNVDLTVDARLREVAKGAREGLPKSFSLEEALAARKKSGSVIPKLETLEEALNRVDEWIGSLVRDANEEYQSQSTCQAHGTEGRKIYDVFAMTHSALIRTTIQRMVGSELPDHYSRTREGSLSIPNLSKTIIDILPVFDARQIIRRKARLVKLTECFI</sequence>
<dbReference type="Gene3D" id="3.40.50.1240">
    <property type="entry name" value="Phosphoglycerate mutase-like"/>
    <property type="match status" value="1"/>
</dbReference>
<name>K0RFD1_THAOC</name>
<proteinExistence type="predicted"/>
<feature type="binding site" evidence="3">
    <location>
        <position position="84"/>
    </location>
    <ligand>
        <name>substrate</name>
    </ligand>
</feature>
<keyword evidence="1" id="KW-0378">Hydrolase</keyword>
<feature type="binding site" evidence="3">
    <location>
        <begin position="33"/>
        <end position="40"/>
    </location>
    <ligand>
        <name>substrate</name>
    </ligand>
</feature>
<reference evidence="4 5" key="1">
    <citation type="journal article" date="2012" name="Genome Biol.">
        <title>Genome and low-iron response of an oceanic diatom adapted to chronic iron limitation.</title>
        <authorList>
            <person name="Lommer M."/>
            <person name="Specht M."/>
            <person name="Roy A.S."/>
            <person name="Kraemer L."/>
            <person name="Andreson R."/>
            <person name="Gutowska M.A."/>
            <person name="Wolf J."/>
            <person name="Bergner S.V."/>
            <person name="Schilhabel M.B."/>
            <person name="Klostermeier U.C."/>
            <person name="Beiko R.G."/>
            <person name="Rosenstiel P."/>
            <person name="Hippler M."/>
            <person name="Laroche J."/>
        </authorList>
    </citation>
    <scope>NUCLEOTIDE SEQUENCE [LARGE SCALE GENOMIC DNA]</scope>
    <source>
        <strain evidence="4 5">CCMP1005</strain>
    </source>
</reference>
<dbReference type="eggNOG" id="ENOG502RUMM">
    <property type="taxonomic scope" value="Eukaryota"/>
</dbReference>
<dbReference type="InterPro" id="IPR029033">
    <property type="entry name" value="His_PPase_superfam"/>
</dbReference>
<evidence type="ECO:0000313" key="5">
    <source>
        <dbReference type="Proteomes" id="UP000266841"/>
    </source>
</evidence>